<evidence type="ECO:0000259" key="5">
    <source>
        <dbReference type="PROSITE" id="PS51891"/>
    </source>
</evidence>
<comment type="caution">
    <text evidence="6">The sequence shown here is derived from an EMBL/GenBank/DDBJ whole genome shotgun (WGS) entry which is preliminary data.</text>
</comment>
<comment type="similarity">
    <text evidence="1">Belongs to the Gfa family.</text>
</comment>
<gene>
    <name evidence="6" type="ORF">QO014_004424</name>
</gene>
<proteinExistence type="inferred from homology"/>
<dbReference type="InterPro" id="IPR006913">
    <property type="entry name" value="CENP-V/GFA"/>
</dbReference>
<evidence type="ECO:0000256" key="3">
    <source>
        <dbReference type="ARBA" id="ARBA00022833"/>
    </source>
</evidence>
<dbReference type="PANTHER" id="PTHR33337:SF40">
    <property type="entry name" value="CENP-V_GFA DOMAIN-CONTAINING PROTEIN-RELATED"/>
    <property type="match status" value="1"/>
</dbReference>
<feature type="domain" description="CENP-V/GFA" evidence="5">
    <location>
        <begin position="2"/>
        <end position="116"/>
    </location>
</feature>
<dbReference type="InterPro" id="IPR011057">
    <property type="entry name" value="Mss4-like_sf"/>
</dbReference>
<accession>A0ABU0HCI0</accession>
<keyword evidence="4" id="KW-0456">Lyase</keyword>
<dbReference type="RefSeq" id="WP_266350896.1">
    <property type="nucleotide sequence ID" value="NZ_JAPKNG010000007.1"/>
</dbReference>
<dbReference type="PROSITE" id="PS51891">
    <property type="entry name" value="CENP_V_GFA"/>
    <property type="match status" value="1"/>
</dbReference>
<sequence length="142" mass="15574">MLIGRCQCGRVEYAVEDAFLYAGYCHCQNCRLRTGSAFSTFAGIEPAKFEITQGAEDLTVFGDVRAGERFCRFCGSTLFALVNEGTMVHVQMGTLIDVPTVRPREHIFVGSNAPWHVVAKDGTPHYARHVSDGDLVEDSDGP</sequence>
<dbReference type="Pfam" id="PF04828">
    <property type="entry name" value="GFA"/>
    <property type="match status" value="1"/>
</dbReference>
<reference evidence="6 7" key="1">
    <citation type="submission" date="2023-07" db="EMBL/GenBank/DDBJ databases">
        <title>Genomic Encyclopedia of Type Strains, Phase IV (KMG-IV): sequencing the most valuable type-strain genomes for metagenomic binning, comparative biology and taxonomic classification.</title>
        <authorList>
            <person name="Goeker M."/>
        </authorList>
    </citation>
    <scope>NUCLEOTIDE SEQUENCE [LARGE SCALE GENOMIC DNA]</scope>
    <source>
        <strain evidence="6 7">B6-8</strain>
    </source>
</reference>
<name>A0ABU0HCI0_9HYPH</name>
<evidence type="ECO:0000256" key="1">
    <source>
        <dbReference type="ARBA" id="ARBA00005495"/>
    </source>
</evidence>
<keyword evidence="3" id="KW-0862">Zinc</keyword>
<dbReference type="EMBL" id="JAUSVO010000007">
    <property type="protein sequence ID" value="MDQ0440011.1"/>
    <property type="molecule type" value="Genomic_DNA"/>
</dbReference>
<dbReference type="SUPFAM" id="SSF51316">
    <property type="entry name" value="Mss4-like"/>
    <property type="match status" value="1"/>
</dbReference>
<dbReference type="PANTHER" id="PTHR33337">
    <property type="entry name" value="GFA DOMAIN-CONTAINING PROTEIN"/>
    <property type="match status" value="1"/>
</dbReference>
<organism evidence="6 7">
    <name type="scientific">Kaistia dalseonensis</name>
    <dbReference type="NCBI Taxonomy" id="410840"/>
    <lineage>
        <taxon>Bacteria</taxon>
        <taxon>Pseudomonadati</taxon>
        <taxon>Pseudomonadota</taxon>
        <taxon>Alphaproteobacteria</taxon>
        <taxon>Hyphomicrobiales</taxon>
        <taxon>Kaistiaceae</taxon>
        <taxon>Kaistia</taxon>
    </lineage>
</organism>
<evidence type="ECO:0000313" key="7">
    <source>
        <dbReference type="Proteomes" id="UP001241603"/>
    </source>
</evidence>
<dbReference type="Proteomes" id="UP001241603">
    <property type="component" value="Unassembled WGS sequence"/>
</dbReference>
<protein>
    <recommendedName>
        <fullName evidence="5">CENP-V/GFA domain-containing protein</fullName>
    </recommendedName>
</protein>
<evidence type="ECO:0000256" key="2">
    <source>
        <dbReference type="ARBA" id="ARBA00022723"/>
    </source>
</evidence>
<keyword evidence="2" id="KW-0479">Metal-binding</keyword>
<dbReference type="Gene3D" id="3.90.1590.10">
    <property type="entry name" value="glutathione-dependent formaldehyde- activating enzyme (gfa)"/>
    <property type="match status" value="1"/>
</dbReference>
<evidence type="ECO:0000256" key="4">
    <source>
        <dbReference type="ARBA" id="ARBA00023239"/>
    </source>
</evidence>
<keyword evidence="7" id="KW-1185">Reference proteome</keyword>
<evidence type="ECO:0000313" key="6">
    <source>
        <dbReference type="EMBL" id="MDQ0440011.1"/>
    </source>
</evidence>